<organism evidence="1 2">
    <name type="scientific">Parasedimentitalea psychrophila</name>
    <dbReference type="NCBI Taxonomy" id="2997337"/>
    <lineage>
        <taxon>Bacteria</taxon>
        <taxon>Pseudomonadati</taxon>
        <taxon>Pseudomonadota</taxon>
        <taxon>Alphaproteobacteria</taxon>
        <taxon>Rhodobacterales</taxon>
        <taxon>Paracoccaceae</taxon>
        <taxon>Parasedimentitalea</taxon>
    </lineage>
</organism>
<dbReference type="InterPro" id="IPR006439">
    <property type="entry name" value="HAD-SF_hydro_IA"/>
</dbReference>
<dbReference type="GO" id="GO:0008967">
    <property type="term" value="F:phosphoglycolate phosphatase activity"/>
    <property type="evidence" value="ECO:0007669"/>
    <property type="project" value="TreeGrafter"/>
</dbReference>
<dbReference type="InterPro" id="IPR023214">
    <property type="entry name" value="HAD_sf"/>
</dbReference>
<dbReference type="InterPro" id="IPR036412">
    <property type="entry name" value="HAD-like_sf"/>
</dbReference>
<protein>
    <submittedName>
        <fullName evidence="1">HAD-IA family hydrolase</fullName>
    </submittedName>
</protein>
<keyword evidence="2" id="KW-1185">Reference proteome</keyword>
<dbReference type="Gene3D" id="3.40.50.1000">
    <property type="entry name" value="HAD superfamily/HAD-like"/>
    <property type="match status" value="1"/>
</dbReference>
<dbReference type="NCBIfam" id="TIGR01549">
    <property type="entry name" value="HAD-SF-IA-v1"/>
    <property type="match status" value="1"/>
</dbReference>
<evidence type="ECO:0000313" key="1">
    <source>
        <dbReference type="EMBL" id="WIY27296.1"/>
    </source>
</evidence>
<dbReference type="Gene3D" id="1.10.150.240">
    <property type="entry name" value="Putative phosphatase, domain 2"/>
    <property type="match status" value="1"/>
</dbReference>
<reference evidence="1 2" key="1">
    <citation type="submission" date="2023-06" db="EMBL/GenBank/DDBJ databases">
        <title>Parasedimentitalea psychrophila sp. nov., a psychrophilic bacterium isolated from deep-sea sediment.</title>
        <authorList>
            <person name="Li A."/>
        </authorList>
    </citation>
    <scope>NUCLEOTIDE SEQUENCE [LARGE SCALE GENOMIC DNA]</scope>
    <source>
        <strain evidence="1 2">QS115</strain>
    </source>
</reference>
<dbReference type="InterPro" id="IPR041492">
    <property type="entry name" value="HAD_2"/>
</dbReference>
<gene>
    <name evidence="1" type="ORF">QPJ95_10435</name>
</gene>
<dbReference type="AlphaFoldDB" id="A0A9Y2L240"/>
<dbReference type="NCBIfam" id="TIGR01509">
    <property type="entry name" value="HAD-SF-IA-v3"/>
    <property type="match status" value="1"/>
</dbReference>
<name>A0A9Y2L240_9RHOB</name>
<dbReference type="Pfam" id="PF13419">
    <property type="entry name" value="HAD_2"/>
    <property type="match status" value="1"/>
</dbReference>
<sequence length="222" mass="23547">MSADLRLVLFDMDGTLVDSQGAITGAMGEAFAAVGQVAPSREAILSIVGLSLDLAIERLTPDMDAATRQALVEGYKSSYTVSRQAAGKAHSPLYPGTADMLAALNAVPEYLLGIATGKSQRGLDAVIAAHDLTCFVTRQSADHHPSKPHPSMIHTAMSETGVAPQHTVMIGDTSFDIDMGRAAGVTTIAVPWGYHQVEQLNADHTLENFAQLAPLLQRIWKA</sequence>
<dbReference type="KEGG" id="ppso:QPJ95_10435"/>
<dbReference type="SFLD" id="SFLDG01129">
    <property type="entry name" value="C1.5:_HAD__Beta-PGM__Phosphata"/>
    <property type="match status" value="1"/>
</dbReference>
<dbReference type="Proteomes" id="UP001238334">
    <property type="component" value="Chromosome"/>
</dbReference>
<dbReference type="InterPro" id="IPR023198">
    <property type="entry name" value="PGP-like_dom2"/>
</dbReference>
<dbReference type="PANTHER" id="PTHR43434">
    <property type="entry name" value="PHOSPHOGLYCOLATE PHOSPHATASE"/>
    <property type="match status" value="1"/>
</dbReference>
<proteinExistence type="predicted"/>
<dbReference type="SUPFAM" id="SSF56784">
    <property type="entry name" value="HAD-like"/>
    <property type="match status" value="1"/>
</dbReference>
<dbReference type="PANTHER" id="PTHR43434:SF24">
    <property type="entry name" value="HYDROLASE-RELATED"/>
    <property type="match status" value="1"/>
</dbReference>
<dbReference type="InterPro" id="IPR050155">
    <property type="entry name" value="HAD-like_hydrolase_sf"/>
</dbReference>
<dbReference type="GO" id="GO:0006281">
    <property type="term" value="P:DNA repair"/>
    <property type="evidence" value="ECO:0007669"/>
    <property type="project" value="TreeGrafter"/>
</dbReference>
<dbReference type="EMBL" id="CP127247">
    <property type="protein sequence ID" value="WIY27296.1"/>
    <property type="molecule type" value="Genomic_DNA"/>
</dbReference>
<accession>A0A9Y2L240</accession>
<evidence type="ECO:0000313" key="2">
    <source>
        <dbReference type="Proteomes" id="UP001238334"/>
    </source>
</evidence>
<keyword evidence="1" id="KW-0378">Hydrolase</keyword>
<dbReference type="SFLD" id="SFLDG01135">
    <property type="entry name" value="C1.5.6:_HAD__Beta-PGM__Phospha"/>
    <property type="match status" value="1"/>
</dbReference>
<dbReference type="RefSeq" id="WP_270920040.1">
    <property type="nucleotide sequence ID" value="NZ_CP127247.1"/>
</dbReference>
<dbReference type="GO" id="GO:0005829">
    <property type="term" value="C:cytosol"/>
    <property type="evidence" value="ECO:0007669"/>
    <property type="project" value="TreeGrafter"/>
</dbReference>
<dbReference type="SFLD" id="SFLDS00003">
    <property type="entry name" value="Haloacid_Dehalogenase"/>
    <property type="match status" value="1"/>
</dbReference>